<organism evidence="1 2">
    <name type="scientific">Pycnoporus cinnabarinus</name>
    <name type="common">Cinnabar-red polypore</name>
    <name type="synonym">Trametes cinnabarina</name>
    <dbReference type="NCBI Taxonomy" id="5643"/>
    <lineage>
        <taxon>Eukaryota</taxon>
        <taxon>Fungi</taxon>
        <taxon>Dikarya</taxon>
        <taxon>Basidiomycota</taxon>
        <taxon>Agaricomycotina</taxon>
        <taxon>Agaricomycetes</taxon>
        <taxon>Polyporales</taxon>
        <taxon>Polyporaceae</taxon>
        <taxon>Trametes</taxon>
    </lineage>
</organism>
<protein>
    <submittedName>
        <fullName evidence="1">Uncharacterized protein</fullName>
    </submittedName>
</protein>
<evidence type="ECO:0000313" key="1">
    <source>
        <dbReference type="EMBL" id="CDO74692.1"/>
    </source>
</evidence>
<dbReference type="HOGENOM" id="CLU_006824_2_1_1"/>
<accession>A0A060SJL3</accession>
<dbReference type="Proteomes" id="UP000029665">
    <property type="component" value="Unassembled WGS sequence"/>
</dbReference>
<reference evidence="1" key="1">
    <citation type="submission" date="2014-01" db="EMBL/GenBank/DDBJ databases">
        <title>The genome of the white-rot fungus Pycnoporus cinnabarinus: a basidiomycete model with a versatile arsenal for lignocellulosic biomass breakdown.</title>
        <authorList>
            <person name="Levasseur A."/>
            <person name="Lomascolo A."/>
            <person name="Ruiz-Duenas F.J."/>
            <person name="Uzan E."/>
            <person name="Piumi F."/>
            <person name="Kues U."/>
            <person name="Ram A.F.J."/>
            <person name="Murat C."/>
            <person name="Haon M."/>
            <person name="Benoit I."/>
            <person name="Arfi Y."/>
            <person name="Chevret D."/>
            <person name="Drula E."/>
            <person name="Kwon M.J."/>
            <person name="Gouret P."/>
            <person name="Lesage-Meessen L."/>
            <person name="Lombard V."/>
            <person name="Mariette J."/>
            <person name="Noirot C."/>
            <person name="Park J."/>
            <person name="Patyshakuliyeva A."/>
            <person name="Wieneger R.A.B."/>
            <person name="Wosten H.A.B."/>
            <person name="Martin F."/>
            <person name="Coutinho P.M."/>
            <person name="de Vries R."/>
            <person name="Martinez A.T."/>
            <person name="Klopp C."/>
            <person name="Pontarotti P."/>
            <person name="Henrissat B."/>
            <person name="Record E."/>
        </authorList>
    </citation>
    <scope>NUCLEOTIDE SEQUENCE [LARGE SCALE GENOMIC DNA]</scope>
    <source>
        <strain evidence="1">BRFM137</strain>
    </source>
</reference>
<proteinExistence type="predicted"/>
<keyword evidence="2" id="KW-1185">Reference proteome</keyword>
<evidence type="ECO:0000313" key="2">
    <source>
        <dbReference type="Proteomes" id="UP000029665"/>
    </source>
</evidence>
<comment type="caution">
    <text evidence="1">The sequence shown here is derived from an EMBL/GenBank/DDBJ whole genome shotgun (WGS) entry which is preliminary data.</text>
</comment>
<dbReference type="EMBL" id="CCBP010000207">
    <property type="protein sequence ID" value="CDO74692.1"/>
    <property type="molecule type" value="Genomic_DNA"/>
</dbReference>
<dbReference type="AlphaFoldDB" id="A0A060SJL3"/>
<dbReference type="OrthoDB" id="3236156at2759"/>
<dbReference type="STRING" id="5643.A0A060SJL3"/>
<gene>
    <name evidence="1" type="ORF">BN946_scf184960.g6</name>
</gene>
<sequence length="462" mass="52134">MMATWADLGTTLLPVLLANKDNSAVLRDVDLNTILGATLPHLSDKLTAVELRAFKMSVCRGVKLASLAGAIFNHKDNKKGQQDTYIFYFRELVGHSLRFPDTSNMQYLSHCDAAAELLVHCPEYLSFLEIVRDCKERAGFNHMEEKIYQGLRDLPTVTELAALTLYAQAVTHPYMHTACCQQNGLLLGLFHGQLLVHIQKLINNPDLLLLSKGDYSKAAFDGKEWERPEAVHAVLKLAPCLPHLRHICMGFFTGALKTWMRFCVDSEEGGAIMCASNLDLNAAWISSTNDHNEGALGSYRAWMHLRPNATEGYFNTQAKCRYNGTEDFIQTHIATEEDPRNLHSYGRTFDSSGHKAHRRREQVNYIVAVAQQTAREYMEREQKEKAAAAKVEATQLIEDPDGLAQLKHDNLEEQLEVHRKRFNDKEVPLQSKITVKPAKLAALREALARYHKRPADSKVIPR</sequence>
<name>A0A060SJL3_PYCCI</name>